<dbReference type="Proteomes" id="UP000887574">
    <property type="component" value="Unplaced"/>
</dbReference>
<reference evidence="3" key="1">
    <citation type="submission" date="2022-11" db="UniProtKB">
        <authorList>
            <consortium name="WormBaseParasite"/>
        </authorList>
    </citation>
    <scope>IDENTIFICATION</scope>
</reference>
<organism evidence="2 3">
    <name type="scientific">Ditylenchus dipsaci</name>
    <dbReference type="NCBI Taxonomy" id="166011"/>
    <lineage>
        <taxon>Eukaryota</taxon>
        <taxon>Metazoa</taxon>
        <taxon>Ecdysozoa</taxon>
        <taxon>Nematoda</taxon>
        <taxon>Chromadorea</taxon>
        <taxon>Rhabditida</taxon>
        <taxon>Tylenchina</taxon>
        <taxon>Tylenchomorpha</taxon>
        <taxon>Sphaerularioidea</taxon>
        <taxon>Anguinidae</taxon>
        <taxon>Anguininae</taxon>
        <taxon>Ditylenchus</taxon>
    </lineage>
</organism>
<dbReference type="WBParaSite" id="jg13248">
    <property type="protein sequence ID" value="jg13248"/>
    <property type="gene ID" value="jg13248"/>
</dbReference>
<dbReference type="AlphaFoldDB" id="A0A915CW59"/>
<dbReference type="PANTHER" id="PTHR14564">
    <property type="entry name" value="MICOS COMPLEX SUBUNIT MIC26 / MIC27 FAMILY MEMBER"/>
    <property type="match status" value="1"/>
</dbReference>
<keyword evidence="2" id="KW-1185">Reference proteome</keyword>
<dbReference type="GO" id="GO:0061617">
    <property type="term" value="C:MICOS complex"/>
    <property type="evidence" value="ECO:0007669"/>
    <property type="project" value="InterPro"/>
</dbReference>
<dbReference type="GO" id="GO:0042407">
    <property type="term" value="P:cristae formation"/>
    <property type="evidence" value="ECO:0007669"/>
    <property type="project" value="InterPro"/>
</dbReference>
<evidence type="ECO:0000313" key="2">
    <source>
        <dbReference type="Proteomes" id="UP000887574"/>
    </source>
</evidence>
<keyword evidence="1" id="KW-0812">Transmembrane</keyword>
<proteinExistence type="predicted"/>
<accession>A0A915CW59</accession>
<name>A0A915CW59_9BILA</name>
<evidence type="ECO:0000313" key="3">
    <source>
        <dbReference type="WBParaSite" id="jg13248"/>
    </source>
</evidence>
<dbReference type="InterPro" id="IPR033182">
    <property type="entry name" value="MIC26/MIC27_animal"/>
</dbReference>
<protein>
    <submittedName>
        <fullName evidence="3">MICOS complex subunit</fullName>
    </submittedName>
</protein>
<evidence type="ECO:0000256" key="1">
    <source>
        <dbReference type="SAM" id="Phobius"/>
    </source>
</evidence>
<keyword evidence="1" id="KW-0472">Membrane</keyword>
<feature type="transmembrane region" description="Helical" evidence="1">
    <location>
        <begin position="89"/>
        <end position="108"/>
    </location>
</feature>
<keyword evidence="1" id="KW-1133">Transmembrane helix</keyword>
<sequence>MTSKVPTDNEAPKLVVIKDLPIYPVERSPTDYKFSESPPLLLQKSEIKIQFTQRYESFAQKSDRWTRPCSRPKNSIISFNEYVQHEKTVLPKAAAITFGGMAGYILFFRRYGLKKYLSAIGVWSRCPHFAIPMKPST</sequence>